<keyword evidence="1" id="KW-0812">Transmembrane</keyword>
<feature type="transmembrane region" description="Helical" evidence="1">
    <location>
        <begin position="105"/>
        <end position="126"/>
    </location>
</feature>
<dbReference type="OrthoDB" id="6599193at2759"/>
<evidence type="ECO:0000313" key="5">
    <source>
        <dbReference type="RefSeq" id="XP_005179736.1"/>
    </source>
</evidence>
<evidence type="ECO:0000256" key="2">
    <source>
        <dbReference type="SAM" id="SignalP"/>
    </source>
</evidence>
<keyword evidence="2" id="KW-0732">Signal</keyword>
<dbReference type="VEuPathDB" id="VectorBase:MDOMA2_008355"/>
<reference evidence="5" key="2">
    <citation type="submission" date="2025-04" db="UniProtKB">
        <authorList>
            <consortium name="RefSeq"/>
        </authorList>
    </citation>
    <scope>IDENTIFICATION</scope>
    <source>
        <strain evidence="5">Aabys</strain>
    </source>
</reference>
<dbReference type="RefSeq" id="XP_005179736.1">
    <property type="nucleotide sequence ID" value="XM_005179679.3"/>
</dbReference>
<protein>
    <submittedName>
        <fullName evidence="5">Protein grindelwald</fullName>
    </submittedName>
</protein>
<gene>
    <name evidence="3" type="primary">101893008</name>
    <name evidence="5" type="synonym">LOC101893008</name>
</gene>
<dbReference type="eggNOG" id="ENOG502SE1N">
    <property type="taxonomic scope" value="Eukaryota"/>
</dbReference>
<dbReference type="VEuPathDB" id="VectorBase:MDOA009539"/>
<dbReference type="EnsemblMetazoa" id="MDOA009539-RA">
    <property type="protein sequence ID" value="MDOA009539-PA"/>
    <property type="gene ID" value="MDOA009539"/>
</dbReference>
<reference evidence="3" key="1">
    <citation type="submission" date="2021-01" db="UniProtKB">
        <authorList>
            <consortium name="EnsemblMetazoa"/>
        </authorList>
    </citation>
    <scope>IDENTIFICATION</scope>
    <source>
        <strain evidence="3">Aabys</strain>
    </source>
</reference>
<evidence type="ECO:0000256" key="1">
    <source>
        <dbReference type="SAM" id="Phobius"/>
    </source>
</evidence>
<evidence type="ECO:0000313" key="3">
    <source>
        <dbReference type="EnsemblMetazoa" id="MDOA009539-PA"/>
    </source>
</evidence>
<dbReference type="KEGG" id="mde:101893008"/>
<evidence type="ECO:0000313" key="4">
    <source>
        <dbReference type="Proteomes" id="UP001652621"/>
    </source>
</evidence>
<dbReference type="AlphaFoldDB" id="A0A1I8MXW7"/>
<name>A0A1I8MXW7_MUSDO</name>
<proteinExistence type="predicted"/>
<dbReference type="Proteomes" id="UP001652621">
    <property type="component" value="Unplaced"/>
</dbReference>
<keyword evidence="1" id="KW-1133">Transmembrane helix</keyword>
<keyword evidence="1" id="KW-0472">Membrane</keyword>
<organism evidence="3">
    <name type="scientific">Musca domestica</name>
    <name type="common">House fly</name>
    <dbReference type="NCBI Taxonomy" id="7370"/>
    <lineage>
        <taxon>Eukaryota</taxon>
        <taxon>Metazoa</taxon>
        <taxon>Ecdysozoa</taxon>
        <taxon>Arthropoda</taxon>
        <taxon>Hexapoda</taxon>
        <taxon>Insecta</taxon>
        <taxon>Pterygota</taxon>
        <taxon>Neoptera</taxon>
        <taxon>Endopterygota</taxon>
        <taxon>Diptera</taxon>
        <taxon>Brachycera</taxon>
        <taxon>Muscomorpha</taxon>
        <taxon>Muscoidea</taxon>
        <taxon>Muscidae</taxon>
        <taxon>Musca</taxon>
    </lineage>
</organism>
<sequence length="240" mass="26272">MFNFSALRTTAATILTLPAALHKTVDALAMTADSAATGTDCHGQVCNPVEQFCSHFEVACVNCSTACDPQDLNYKPVECTRECGEFLKLLPLQNEIHQIQTQQSLILYLLVLLLIITCLHYTWVCLKWLRHKRYVQHALKKLKLKKDPLPPTAHLNGGGGGTTIQNMCVINDIERSPSQIYSMTGVEGSVLTMTTPISSRHPAENQTPSPQAVTNEYSYDNQALAVTPVSEKPGGGSVVF</sequence>
<feature type="chain" id="PRO_5044560984" evidence="2">
    <location>
        <begin position="28"/>
        <end position="240"/>
    </location>
</feature>
<accession>A0A1I8MXW7</accession>
<keyword evidence="4" id="KW-1185">Reference proteome</keyword>
<feature type="signal peptide" evidence="2">
    <location>
        <begin position="1"/>
        <end position="27"/>
    </location>
</feature>